<organism evidence="2 3">
    <name type="scientific">Actinomyces bouchesdurhonensis</name>
    <dbReference type="NCBI Taxonomy" id="1852361"/>
    <lineage>
        <taxon>Bacteria</taxon>
        <taxon>Bacillati</taxon>
        <taxon>Actinomycetota</taxon>
        <taxon>Actinomycetes</taxon>
        <taxon>Actinomycetales</taxon>
        <taxon>Actinomycetaceae</taxon>
        <taxon>Actinomyces</taxon>
    </lineage>
</organism>
<keyword evidence="1" id="KW-0812">Transmembrane</keyword>
<evidence type="ECO:0000313" key="3">
    <source>
        <dbReference type="Proteomes" id="UP000759246"/>
    </source>
</evidence>
<keyword evidence="2" id="KW-0132">Cell division</keyword>
<reference evidence="2" key="1">
    <citation type="submission" date="2020-04" db="EMBL/GenBank/DDBJ databases">
        <title>Deep metagenomics examines the oral microbiome during advanced dental caries in children, revealing novel taxa and co-occurrences with host molecules.</title>
        <authorList>
            <person name="Baker J.L."/>
            <person name="Morton J.T."/>
            <person name="Dinis M."/>
            <person name="Alvarez R."/>
            <person name="Tran N.C."/>
            <person name="Knight R."/>
            <person name="Edlund A."/>
        </authorList>
    </citation>
    <scope>NUCLEOTIDE SEQUENCE</scope>
    <source>
        <strain evidence="2">JCVI_30_bin.13</strain>
    </source>
</reference>
<keyword evidence="1" id="KW-0472">Membrane</keyword>
<dbReference type="AlphaFoldDB" id="A0A929RRA6"/>
<feature type="transmembrane region" description="Helical" evidence="1">
    <location>
        <begin position="75"/>
        <end position="96"/>
    </location>
</feature>
<comment type="caution">
    <text evidence="2">The sequence shown here is derived from an EMBL/GenBank/DDBJ whole genome shotgun (WGS) entry which is preliminary data.</text>
</comment>
<accession>A0A929RRA6</accession>
<gene>
    <name evidence="2" type="ORF">HXK09_05045</name>
</gene>
<keyword evidence="1" id="KW-1133">Transmembrane helix</keyword>
<keyword evidence="2" id="KW-0131">Cell cycle</keyword>
<name>A0A929RRA6_9ACTO</name>
<sequence>MSIICGIIGWVIIALTVVAMWASLHSESVMADPSGADIIGFYPLFALGALGPANMIGGIMALVRIAERPKTWRLNWLGLSLNASPWVILFVVVPLVSSGLFG</sequence>
<proteinExistence type="predicted"/>
<dbReference type="GO" id="GO:0051301">
    <property type="term" value="P:cell division"/>
    <property type="evidence" value="ECO:0007669"/>
    <property type="project" value="UniProtKB-KW"/>
</dbReference>
<feature type="transmembrane region" description="Helical" evidence="1">
    <location>
        <begin position="7"/>
        <end position="24"/>
    </location>
</feature>
<feature type="transmembrane region" description="Helical" evidence="1">
    <location>
        <begin position="44"/>
        <end position="63"/>
    </location>
</feature>
<dbReference type="Proteomes" id="UP000759246">
    <property type="component" value="Unassembled WGS sequence"/>
</dbReference>
<evidence type="ECO:0000313" key="2">
    <source>
        <dbReference type="EMBL" id="MBF0966514.1"/>
    </source>
</evidence>
<evidence type="ECO:0000256" key="1">
    <source>
        <dbReference type="SAM" id="Phobius"/>
    </source>
</evidence>
<protein>
    <submittedName>
        <fullName evidence="2">Cell division protein FtsW</fullName>
    </submittedName>
</protein>
<dbReference type="EMBL" id="JABZGF010000128">
    <property type="protein sequence ID" value="MBF0966514.1"/>
    <property type="molecule type" value="Genomic_DNA"/>
</dbReference>